<reference evidence="1" key="1">
    <citation type="submission" date="2022-07" db="EMBL/GenBank/DDBJ databases">
        <authorList>
            <person name="Macas J."/>
            <person name="Novak P."/>
            <person name="Neumann P."/>
        </authorList>
    </citation>
    <scope>NUCLEOTIDE SEQUENCE</scope>
</reference>
<keyword evidence="3" id="KW-1185">Reference proteome</keyword>
<comment type="caution">
    <text evidence="1">The sequence shown here is derived from an EMBL/GenBank/DDBJ whole genome shotgun (WGS) entry which is preliminary data.</text>
</comment>
<dbReference type="EMBL" id="CAMAPF010000173">
    <property type="protein sequence ID" value="CAH9110599.1"/>
    <property type="molecule type" value="Genomic_DNA"/>
</dbReference>
<name>A0AAV0DYE1_9ASTE</name>
<gene>
    <name evidence="1" type="ORF">CEPIT_LOCUS19180</name>
    <name evidence="2" type="ORF">CEPIT_LOCUS31183</name>
</gene>
<evidence type="ECO:0000313" key="3">
    <source>
        <dbReference type="Proteomes" id="UP001152523"/>
    </source>
</evidence>
<evidence type="ECO:0008006" key="4">
    <source>
        <dbReference type="Google" id="ProtNLM"/>
    </source>
</evidence>
<proteinExistence type="predicted"/>
<sequence length="121" mass="13244">MITVMGNSTATGTLGETLARHQKKPRVYIGCMKSGPALSQKHVLHKYANEDVSLGSWFIGLDVHHTDGRRLCCGTLPGNISVVSFDWNCSGICRSADRIKEVHQWCGAEVTPCFFPPPEDA</sequence>
<evidence type="ECO:0000313" key="2">
    <source>
        <dbReference type="EMBL" id="CAH9131142.1"/>
    </source>
</evidence>
<accession>A0AAV0DYE1</accession>
<dbReference type="AlphaFoldDB" id="A0AAV0DYE1"/>
<dbReference type="EMBL" id="CAMAPF010000964">
    <property type="protein sequence ID" value="CAH9131142.1"/>
    <property type="molecule type" value="Genomic_DNA"/>
</dbReference>
<evidence type="ECO:0000313" key="1">
    <source>
        <dbReference type="EMBL" id="CAH9110599.1"/>
    </source>
</evidence>
<protein>
    <recommendedName>
        <fullName evidence="4">Hexosyltransferase</fullName>
    </recommendedName>
</protein>
<dbReference type="Proteomes" id="UP001152523">
    <property type="component" value="Unassembled WGS sequence"/>
</dbReference>
<organism evidence="1 3">
    <name type="scientific">Cuscuta epithymum</name>
    <dbReference type="NCBI Taxonomy" id="186058"/>
    <lineage>
        <taxon>Eukaryota</taxon>
        <taxon>Viridiplantae</taxon>
        <taxon>Streptophyta</taxon>
        <taxon>Embryophyta</taxon>
        <taxon>Tracheophyta</taxon>
        <taxon>Spermatophyta</taxon>
        <taxon>Magnoliopsida</taxon>
        <taxon>eudicotyledons</taxon>
        <taxon>Gunneridae</taxon>
        <taxon>Pentapetalae</taxon>
        <taxon>asterids</taxon>
        <taxon>lamiids</taxon>
        <taxon>Solanales</taxon>
        <taxon>Convolvulaceae</taxon>
        <taxon>Cuscuteae</taxon>
        <taxon>Cuscuta</taxon>
        <taxon>Cuscuta subgen. Cuscuta</taxon>
    </lineage>
</organism>